<keyword evidence="5" id="KW-0496">Mitochondrion</keyword>
<dbReference type="Pfam" id="PF04568">
    <property type="entry name" value="IATP"/>
    <property type="match status" value="1"/>
</dbReference>
<keyword evidence="4" id="KW-0175">Coiled coil</keyword>
<protein>
    <recommendedName>
        <fullName evidence="8">Atpase inhibitor</fullName>
    </recommendedName>
</protein>
<dbReference type="SUPFAM" id="SSF64602">
    <property type="entry name" value="F1 ATPase inhibitor, IF1, C-terminal domain"/>
    <property type="match status" value="1"/>
</dbReference>
<dbReference type="GO" id="GO:0005739">
    <property type="term" value="C:mitochondrion"/>
    <property type="evidence" value="ECO:0007669"/>
    <property type="project" value="UniProtKB-SubCell"/>
</dbReference>
<keyword evidence="3" id="KW-0809">Transit peptide</keyword>
<evidence type="ECO:0000256" key="3">
    <source>
        <dbReference type="ARBA" id="ARBA00022946"/>
    </source>
</evidence>
<dbReference type="Gene3D" id="1.20.5.500">
    <property type="entry name" value="Single helix bin"/>
    <property type="match status" value="1"/>
</dbReference>
<evidence type="ECO:0000256" key="2">
    <source>
        <dbReference type="ARBA" id="ARBA00010901"/>
    </source>
</evidence>
<dbReference type="InterPro" id="IPR007648">
    <property type="entry name" value="ATPase_inhibitor_mt"/>
</dbReference>
<accession>A0A0C9S9V1</accession>
<evidence type="ECO:0000256" key="4">
    <source>
        <dbReference type="ARBA" id="ARBA00023054"/>
    </source>
</evidence>
<feature type="compositionally biased region" description="Low complexity" evidence="6">
    <location>
        <begin position="23"/>
        <end position="32"/>
    </location>
</feature>
<reference evidence="7" key="1">
    <citation type="journal article" date="2015" name="PLoS ONE">
        <title>An Insight into the Sialome of the Lone Star Tick, Amblyomma americanum, with a Glimpse on Its Time Dependent Gene Expression.</title>
        <authorList>
            <person name="Karim S."/>
            <person name="Ribeiro J.M."/>
        </authorList>
    </citation>
    <scope>NUCLEOTIDE SEQUENCE</scope>
    <source>
        <tissue evidence="7">Salivary gland</tissue>
    </source>
</reference>
<comment type="similarity">
    <text evidence="2">Belongs to the ATPase inhibitor family.</text>
</comment>
<name>A0A0C9S9V1_AMBAM</name>
<evidence type="ECO:0000256" key="6">
    <source>
        <dbReference type="SAM" id="MobiDB-lite"/>
    </source>
</evidence>
<sequence length="74" mass="7292">MNQGCQGGQLGCGAGKGGGAGGSIREAGGALGTTGAAKEEAFFRKRQAEQLEQMRKAREGAPSSSGAQAPRPGT</sequence>
<comment type="subcellular location">
    <subcellularLocation>
        <location evidence="1">Mitochondrion</location>
    </subcellularLocation>
</comment>
<proteinExistence type="evidence at transcript level"/>
<feature type="compositionally biased region" description="Gly residues" evidence="6">
    <location>
        <begin position="1"/>
        <end position="22"/>
    </location>
</feature>
<evidence type="ECO:0008006" key="8">
    <source>
        <dbReference type="Google" id="ProtNLM"/>
    </source>
</evidence>
<dbReference type="PANTHER" id="PTHR48417:SF1">
    <property type="entry name" value="ATP SYNTHASE F1 SUBUNIT EPSILON"/>
    <property type="match status" value="1"/>
</dbReference>
<dbReference type="AlphaFoldDB" id="A0A0C9S9V1"/>
<organism evidence="7">
    <name type="scientific">Amblyomma americanum</name>
    <name type="common">Lone star tick</name>
    <dbReference type="NCBI Taxonomy" id="6943"/>
    <lineage>
        <taxon>Eukaryota</taxon>
        <taxon>Metazoa</taxon>
        <taxon>Ecdysozoa</taxon>
        <taxon>Arthropoda</taxon>
        <taxon>Chelicerata</taxon>
        <taxon>Arachnida</taxon>
        <taxon>Acari</taxon>
        <taxon>Parasitiformes</taxon>
        <taxon>Ixodida</taxon>
        <taxon>Ixodoidea</taxon>
        <taxon>Ixodidae</taxon>
        <taxon>Amblyomminae</taxon>
        <taxon>Amblyomma</taxon>
    </lineage>
</organism>
<evidence type="ECO:0000256" key="1">
    <source>
        <dbReference type="ARBA" id="ARBA00004173"/>
    </source>
</evidence>
<dbReference type="EMBL" id="GBZX01002968">
    <property type="protein sequence ID" value="JAG89772.1"/>
    <property type="molecule type" value="mRNA"/>
</dbReference>
<dbReference type="PANTHER" id="PTHR48417">
    <property type="entry name" value="ATP SYNTHASE F1 SUBUNIT EPSILON"/>
    <property type="match status" value="1"/>
</dbReference>
<evidence type="ECO:0000256" key="5">
    <source>
        <dbReference type="ARBA" id="ARBA00023128"/>
    </source>
</evidence>
<feature type="region of interest" description="Disordered" evidence="6">
    <location>
        <begin position="1"/>
        <end position="32"/>
    </location>
</feature>
<feature type="region of interest" description="Disordered" evidence="6">
    <location>
        <begin position="46"/>
        <end position="74"/>
    </location>
</feature>
<dbReference type="GO" id="GO:0042030">
    <property type="term" value="F:ATPase inhibitor activity"/>
    <property type="evidence" value="ECO:0007669"/>
    <property type="project" value="InterPro"/>
</dbReference>
<evidence type="ECO:0000313" key="7">
    <source>
        <dbReference type="EMBL" id="JAG89772.1"/>
    </source>
</evidence>
<feature type="compositionally biased region" description="Basic and acidic residues" evidence="6">
    <location>
        <begin position="46"/>
        <end position="59"/>
    </location>
</feature>